<evidence type="ECO:0000256" key="5">
    <source>
        <dbReference type="PROSITE-ProRule" id="PRU10015"/>
    </source>
</evidence>
<dbReference type="InterPro" id="IPR010280">
    <property type="entry name" value="U5_MeTrfase_fam"/>
</dbReference>
<dbReference type="SUPFAM" id="SSF53335">
    <property type="entry name" value="S-adenosyl-L-methionine-dependent methyltransferases"/>
    <property type="match status" value="1"/>
</dbReference>
<dbReference type="InterPro" id="IPR002792">
    <property type="entry name" value="TRAM_dom"/>
</dbReference>
<evidence type="ECO:0000259" key="6">
    <source>
        <dbReference type="PROSITE" id="PS50926"/>
    </source>
</evidence>
<feature type="domain" description="TRAM" evidence="6">
    <location>
        <begin position="1"/>
        <end position="58"/>
    </location>
</feature>
<evidence type="ECO:0000256" key="1">
    <source>
        <dbReference type="ARBA" id="ARBA00022603"/>
    </source>
</evidence>
<feature type="binding site" evidence="4">
    <location>
        <position position="317"/>
    </location>
    <ligand>
        <name>S-adenosyl-L-methionine</name>
        <dbReference type="ChEBI" id="CHEBI:59789"/>
    </ligand>
</feature>
<feature type="binding site" evidence="4">
    <location>
        <position position="296"/>
    </location>
    <ligand>
        <name>S-adenosyl-L-methionine</name>
        <dbReference type="ChEBI" id="CHEBI:59789"/>
    </ligand>
</feature>
<proteinExistence type="inferred from homology"/>
<dbReference type="PROSITE" id="PS01230">
    <property type="entry name" value="TRMA_1"/>
    <property type="match status" value="1"/>
</dbReference>
<keyword evidence="2 4" id="KW-0808">Transferase</keyword>
<keyword evidence="3 4" id="KW-0949">S-adenosyl-L-methionine</keyword>
<feature type="binding site" evidence="4">
    <location>
        <position position="362"/>
    </location>
    <ligand>
        <name>S-adenosyl-L-methionine</name>
        <dbReference type="ChEBI" id="CHEBI:59789"/>
    </ligand>
</feature>
<gene>
    <name evidence="7" type="ORF">HNQ43_001046</name>
</gene>
<sequence>MQKNEIYTVICEDITSQGYGVVHLDSMAVFVFGLLPKEKAKIRIVKVLSRYAFGKIEERYTSSCDRLEPACPAFGKCGGCAFLHLDYLASLKVKQNAVQTLFDRAHLPIQVEFPLSVQDPYAYRNKAQFPVQVRNGKVQMGFYRPHSHDVIDCPECKIQSDAINHVYQAIRQKLRPQEAASLRHVLIRSNQKNEIQIAWIGTENRFQTLTQDLCKADPQIVSVVFNENVRKDNVILGESYEVLYGTDYLVQECMGLQMDVHFKSFYQVNPVMMEILYQTAMDLAKLQDFMHVVDLYSGTGTISCLVSQHVQSVIGVEIVEEACQDAKRNALRNHLHNVEFVCEDAGSYAKKHAQKTDVLFVDPPRKGLCEEATDHIQDFDPDKIIYISCNPNTLVRDAKRFQEVGYDCQKVQPVDMFCQTAGLECVSLFVKR</sequence>
<accession>A0A7W8D2Z5</accession>
<evidence type="ECO:0000256" key="2">
    <source>
        <dbReference type="ARBA" id="ARBA00022679"/>
    </source>
</evidence>
<dbReference type="RefSeq" id="WP_183375472.1">
    <property type="nucleotide sequence ID" value="NZ_JACHHD010000009.1"/>
</dbReference>
<name>A0A7W8D2Z5_9FIRM</name>
<dbReference type="InterPro" id="IPR012340">
    <property type="entry name" value="NA-bd_OB-fold"/>
</dbReference>
<dbReference type="NCBIfam" id="TIGR00479">
    <property type="entry name" value="rumA"/>
    <property type="match status" value="1"/>
</dbReference>
<organism evidence="7 8">
    <name type="scientific">Faecalicoccus acidiformans</name>
    <dbReference type="NCBI Taxonomy" id="915173"/>
    <lineage>
        <taxon>Bacteria</taxon>
        <taxon>Bacillati</taxon>
        <taxon>Bacillota</taxon>
        <taxon>Erysipelotrichia</taxon>
        <taxon>Erysipelotrichales</taxon>
        <taxon>Erysipelotrichaceae</taxon>
        <taxon>Faecalicoccus</taxon>
    </lineage>
</organism>
<comment type="similarity">
    <text evidence="4">Belongs to the class I-like SAM-binding methyltransferase superfamily. RNA M5U methyltransferase family.</text>
</comment>
<dbReference type="Gene3D" id="2.40.50.140">
    <property type="entry name" value="Nucleic acid-binding proteins"/>
    <property type="match status" value="1"/>
</dbReference>
<feature type="active site" evidence="5">
    <location>
        <position position="389"/>
    </location>
</feature>
<dbReference type="EMBL" id="JACHHD010000009">
    <property type="protein sequence ID" value="MBB5184998.1"/>
    <property type="molecule type" value="Genomic_DNA"/>
</dbReference>
<keyword evidence="1 4" id="KW-0489">Methyltransferase</keyword>
<dbReference type="PROSITE" id="PS50926">
    <property type="entry name" value="TRAM"/>
    <property type="match status" value="1"/>
</dbReference>
<evidence type="ECO:0000256" key="3">
    <source>
        <dbReference type="ARBA" id="ARBA00022691"/>
    </source>
</evidence>
<comment type="caution">
    <text evidence="7">The sequence shown here is derived from an EMBL/GenBank/DDBJ whole genome shotgun (WGS) entry which is preliminary data.</text>
</comment>
<dbReference type="Gene3D" id="2.40.50.1070">
    <property type="match status" value="1"/>
</dbReference>
<dbReference type="GO" id="GO:0070041">
    <property type="term" value="F:rRNA (uridine-C5-)-methyltransferase activity"/>
    <property type="evidence" value="ECO:0007669"/>
    <property type="project" value="TreeGrafter"/>
</dbReference>
<dbReference type="Proteomes" id="UP000521313">
    <property type="component" value="Unassembled WGS sequence"/>
</dbReference>
<dbReference type="PROSITE" id="PS51687">
    <property type="entry name" value="SAM_MT_RNA_M5U"/>
    <property type="match status" value="1"/>
</dbReference>
<feature type="active site" description="Nucleophile" evidence="4">
    <location>
        <position position="389"/>
    </location>
</feature>
<dbReference type="Pfam" id="PF01938">
    <property type="entry name" value="TRAM"/>
    <property type="match status" value="1"/>
</dbReference>
<evidence type="ECO:0000256" key="4">
    <source>
        <dbReference type="PROSITE-ProRule" id="PRU01024"/>
    </source>
</evidence>
<dbReference type="CDD" id="cd02440">
    <property type="entry name" value="AdoMet_MTases"/>
    <property type="match status" value="1"/>
</dbReference>
<evidence type="ECO:0000313" key="8">
    <source>
        <dbReference type="Proteomes" id="UP000521313"/>
    </source>
</evidence>
<reference evidence="7 8" key="1">
    <citation type="submission" date="2020-08" db="EMBL/GenBank/DDBJ databases">
        <title>Genomic Encyclopedia of Type Strains, Phase IV (KMG-IV): sequencing the most valuable type-strain genomes for metagenomic binning, comparative biology and taxonomic classification.</title>
        <authorList>
            <person name="Goeker M."/>
        </authorList>
    </citation>
    <scope>NUCLEOTIDE SEQUENCE [LARGE SCALE GENOMIC DNA]</scope>
    <source>
        <strain evidence="7 8">DSM 26963</strain>
    </source>
</reference>
<dbReference type="GO" id="GO:0070475">
    <property type="term" value="P:rRNA base methylation"/>
    <property type="evidence" value="ECO:0007669"/>
    <property type="project" value="TreeGrafter"/>
</dbReference>
<evidence type="ECO:0000313" key="7">
    <source>
        <dbReference type="EMBL" id="MBB5184998.1"/>
    </source>
</evidence>
<dbReference type="SUPFAM" id="SSF50249">
    <property type="entry name" value="Nucleic acid-binding proteins"/>
    <property type="match status" value="1"/>
</dbReference>
<dbReference type="Pfam" id="PF05958">
    <property type="entry name" value="tRNA_U5-meth_tr"/>
    <property type="match status" value="1"/>
</dbReference>
<dbReference type="AlphaFoldDB" id="A0A7W8D2Z5"/>
<dbReference type="EC" id="2.1.1.190" evidence="7"/>
<protein>
    <submittedName>
        <fullName evidence="7">23S rRNA (Uracil1939-C5)-methyltransferase</fullName>
        <ecNumber evidence="7">2.1.1.190</ecNumber>
    </submittedName>
</protein>
<feature type="binding site" evidence="4">
    <location>
        <position position="267"/>
    </location>
    <ligand>
        <name>S-adenosyl-L-methionine</name>
        <dbReference type="ChEBI" id="CHEBI:59789"/>
    </ligand>
</feature>
<dbReference type="InterPro" id="IPR030390">
    <property type="entry name" value="MeTrfase_TrmA_AS"/>
</dbReference>
<dbReference type="Gene3D" id="3.40.50.150">
    <property type="entry name" value="Vaccinia Virus protein VP39"/>
    <property type="match status" value="1"/>
</dbReference>
<dbReference type="PANTHER" id="PTHR11061:SF30">
    <property type="entry name" value="TRNA (URACIL(54)-C(5))-METHYLTRANSFERASE"/>
    <property type="match status" value="1"/>
</dbReference>
<dbReference type="InterPro" id="IPR029063">
    <property type="entry name" value="SAM-dependent_MTases_sf"/>
</dbReference>
<dbReference type="PANTHER" id="PTHR11061">
    <property type="entry name" value="RNA M5U METHYLTRANSFERASE"/>
    <property type="match status" value="1"/>
</dbReference>